<dbReference type="GO" id="GO:0051131">
    <property type="term" value="P:chaperone-mediated protein complex assembly"/>
    <property type="evidence" value="ECO:0000318"/>
    <property type="project" value="GO_Central"/>
</dbReference>
<dbReference type="InterPro" id="IPR007052">
    <property type="entry name" value="CS_dom"/>
</dbReference>
<dbReference type="PROSITE" id="PS51203">
    <property type="entry name" value="CS"/>
    <property type="match status" value="1"/>
</dbReference>
<accession>A0A0C3URR2</accession>
<keyword evidence="8" id="KW-1185">Reference proteome</keyword>
<feature type="domain" description="CS" evidence="4">
    <location>
        <begin position="2"/>
        <end position="91"/>
    </location>
</feature>
<dbReference type="Gene3D" id="2.60.40.790">
    <property type="match status" value="1"/>
</dbReference>
<evidence type="ECO:0000256" key="3">
    <source>
        <dbReference type="SAM" id="MobiDB-lite"/>
    </source>
</evidence>
<dbReference type="GO" id="GO:0005634">
    <property type="term" value="C:nucleus"/>
    <property type="evidence" value="ECO:0000318"/>
    <property type="project" value="GO_Central"/>
</dbReference>
<feature type="region of interest" description="Disordered" evidence="3">
    <location>
        <begin position="128"/>
        <end position="183"/>
    </location>
</feature>
<evidence type="ECO:0000256" key="2">
    <source>
        <dbReference type="RuleBase" id="RU369032"/>
    </source>
</evidence>
<name>G7IF81_MEDTR</name>
<evidence type="ECO:0000313" key="6">
    <source>
        <dbReference type="EMBL" id="RHN81130.1"/>
    </source>
</evidence>
<gene>
    <name evidence="7" type="primary">11420022</name>
    <name evidence="5" type="ordered locus">MTR_1g088700</name>
    <name evidence="6" type="ORF">MtrunA17_Chr1g0195701</name>
</gene>
<keyword evidence="2" id="KW-0143">Chaperone</keyword>
<reference evidence="5 8" key="2">
    <citation type="journal article" date="2014" name="BMC Genomics">
        <title>An improved genome release (version Mt4.0) for the model legume Medicago truncatula.</title>
        <authorList>
            <person name="Tang H."/>
            <person name="Krishnakumar V."/>
            <person name="Bidwell S."/>
            <person name="Rosen B."/>
            <person name="Chan A."/>
            <person name="Zhou S."/>
            <person name="Gentzbittel L."/>
            <person name="Childs K.L."/>
            <person name="Yandell M."/>
            <person name="Gundlach H."/>
            <person name="Mayer K.F."/>
            <person name="Schwartz D.C."/>
            <person name="Town C.D."/>
        </authorList>
    </citation>
    <scope>GENOME REANNOTATION</scope>
    <source>
        <strain evidence="7 8">cv. Jemalong A17</strain>
    </source>
</reference>
<dbReference type="EMBL" id="PSQE01000001">
    <property type="protein sequence ID" value="RHN81130.1"/>
    <property type="molecule type" value="Genomic_DNA"/>
</dbReference>
<dbReference type="Pfam" id="PF04969">
    <property type="entry name" value="CS"/>
    <property type="match status" value="1"/>
</dbReference>
<dbReference type="PaxDb" id="3880-AES61800"/>
<dbReference type="eggNOG" id="KOG3158">
    <property type="taxonomic scope" value="Eukaryota"/>
</dbReference>
<protein>
    <recommendedName>
        <fullName evidence="2">Co-chaperone protein p23</fullName>
    </recommendedName>
</protein>
<organism evidence="5 8">
    <name type="scientific">Medicago truncatula</name>
    <name type="common">Barrel medic</name>
    <name type="synonym">Medicago tribuloides</name>
    <dbReference type="NCBI Taxonomy" id="3880"/>
    <lineage>
        <taxon>Eukaryota</taxon>
        <taxon>Viridiplantae</taxon>
        <taxon>Streptophyta</taxon>
        <taxon>Embryophyta</taxon>
        <taxon>Tracheophyta</taxon>
        <taxon>Spermatophyta</taxon>
        <taxon>Magnoliopsida</taxon>
        <taxon>eudicotyledons</taxon>
        <taxon>Gunneridae</taxon>
        <taxon>Pentapetalae</taxon>
        <taxon>rosids</taxon>
        <taxon>fabids</taxon>
        <taxon>Fabales</taxon>
        <taxon>Fabaceae</taxon>
        <taxon>Papilionoideae</taxon>
        <taxon>50 kb inversion clade</taxon>
        <taxon>NPAAA clade</taxon>
        <taxon>Hologalegina</taxon>
        <taxon>IRL clade</taxon>
        <taxon>Trifolieae</taxon>
        <taxon>Medicago</taxon>
    </lineage>
</organism>
<dbReference type="InterPro" id="IPR045250">
    <property type="entry name" value="p23-like"/>
</dbReference>
<dbReference type="SUPFAM" id="SSF49764">
    <property type="entry name" value="HSP20-like chaperones"/>
    <property type="match status" value="1"/>
</dbReference>
<dbReference type="STRING" id="3880.G7IF81"/>
<feature type="compositionally biased region" description="Acidic residues" evidence="3">
    <location>
        <begin position="131"/>
        <end position="148"/>
    </location>
</feature>
<evidence type="ECO:0000313" key="5">
    <source>
        <dbReference type="EMBL" id="AES61800.2"/>
    </source>
</evidence>
<evidence type="ECO:0000256" key="1">
    <source>
        <dbReference type="ARBA" id="ARBA00025733"/>
    </source>
</evidence>
<dbReference type="InterPro" id="IPR008978">
    <property type="entry name" value="HSP20-like_chaperone"/>
</dbReference>
<keyword evidence="2" id="KW-0539">Nucleus</keyword>
<dbReference type="Proteomes" id="UP000002051">
    <property type="component" value="Unassembled WGS sequence"/>
</dbReference>
<comment type="subcellular location">
    <subcellularLocation>
        <location evidence="2">Cytoplasm</location>
    </subcellularLocation>
    <subcellularLocation>
        <location evidence="2">Nucleus</location>
    </subcellularLocation>
</comment>
<dbReference type="OrthoDB" id="1564555at2759"/>
<dbReference type="Gramene" id="rna5130">
    <property type="protein sequence ID" value="RHN81130.1"/>
    <property type="gene ID" value="gene5130"/>
</dbReference>
<dbReference type="CDD" id="cd06465">
    <property type="entry name" value="p23_hB-ind1_like"/>
    <property type="match status" value="1"/>
</dbReference>
<reference evidence="7" key="3">
    <citation type="submission" date="2015-04" db="UniProtKB">
        <authorList>
            <consortium name="EnsemblPlants"/>
        </authorList>
    </citation>
    <scope>IDENTIFICATION</scope>
    <source>
        <strain evidence="7">cv. Jemalong A17</strain>
    </source>
</reference>
<feature type="compositionally biased region" description="Basic and acidic residues" evidence="3">
    <location>
        <begin position="149"/>
        <end position="158"/>
    </location>
</feature>
<feature type="compositionally biased region" description="Polar residues" evidence="3">
    <location>
        <begin position="162"/>
        <end position="183"/>
    </location>
</feature>
<sequence>MSRHPEVKWAQRADKVYVTVQLPDSKNAKVNLTPDGVLTFSATAGAEDHLYELKLPLFDKVNVEESKINVGVRGIFCVVQKAEDEWWKRLLKAEGKPPHYVKVDWDKWVDEDEDAGLGDLDLGGMDFSQFEGDDAVGADFDDGDDEVQEASKPEKQEGNDNEGGSTVGDQAGKSTVQEAAPST</sequence>
<reference evidence="5 8" key="1">
    <citation type="journal article" date="2011" name="Nature">
        <title>The Medicago genome provides insight into the evolution of rhizobial symbioses.</title>
        <authorList>
            <person name="Young N.D."/>
            <person name="Debelle F."/>
            <person name="Oldroyd G.E."/>
            <person name="Geurts R."/>
            <person name="Cannon S.B."/>
            <person name="Udvardi M.K."/>
            <person name="Benedito V.A."/>
            <person name="Mayer K.F."/>
            <person name="Gouzy J."/>
            <person name="Schoof H."/>
            <person name="Van de Peer Y."/>
            <person name="Proost S."/>
            <person name="Cook D.R."/>
            <person name="Meyers B.C."/>
            <person name="Spannagl M."/>
            <person name="Cheung F."/>
            <person name="De Mita S."/>
            <person name="Krishnakumar V."/>
            <person name="Gundlach H."/>
            <person name="Zhou S."/>
            <person name="Mudge J."/>
            <person name="Bharti A.K."/>
            <person name="Murray J.D."/>
            <person name="Naoumkina M.A."/>
            <person name="Rosen B."/>
            <person name="Silverstein K.A."/>
            <person name="Tang H."/>
            <person name="Rombauts S."/>
            <person name="Zhao P.X."/>
            <person name="Zhou P."/>
            <person name="Barbe V."/>
            <person name="Bardou P."/>
            <person name="Bechner M."/>
            <person name="Bellec A."/>
            <person name="Berger A."/>
            <person name="Berges H."/>
            <person name="Bidwell S."/>
            <person name="Bisseling T."/>
            <person name="Choisne N."/>
            <person name="Couloux A."/>
            <person name="Denny R."/>
            <person name="Deshpande S."/>
            <person name="Dai X."/>
            <person name="Doyle J.J."/>
            <person name="Dudez A.M."/>
            <person name="Farmer A.D."/>
            <person name="Fouteau S."/>
            <person name="Franken C."/>
            <person name="Gibelin C."/>
            <person name="Gish J."/>
            <person name="Goldstein S."/>
            <person name="Gonzalez A.J."/>
            <person name="Green P.J."/>
            <person name="Hallab A."/>
            <person name="Hartog M."/>
            <person name="Hua A."/>
            <person name="Humphray S.J."/>
            <person name="Jeong D.H."/>
            <person name="Jing Y."/>
            <person name="Jocker A."/>
            <person name="Kenton S.M."/>
            <person name="Kim D.J."/>
            <person name="Klee K."/>
            <person name="Lai H."/>
            <person name="Lang C."/>
            <person name="Lin S."/>
            <person name="Macmil S.L."/>
            <person name="Magdelenat G."/>
            <person name="Matthews L."/>
            <person name="McCorrison J."/>
            <person name="Monaghan E.L."/>
            <person name="Mun J.H."/>
            <person name="Najar F.Z."/>
            <person name="Nicholson C."/>
            <person name="Noirot C."/>
            <person name="O'Bleness M."/>
            <person name="Paule C.R."/>
            <person name="Poulain J."/>
            <person name="Prion F."/>
            <person name="Qin B."/>
            <person name="Qu C."/>
            <person name="Retzel E.F."/>
            <person name="Riddle C."/>
            <person name="Sallet E."/>
            <person name="Samain S."/>
            <person name="Samson N."/>
            <person name="Sanders I."/>
            <person name="Saurat O."/>
            <person name="Scarpelli C."/>
            <person name="Schiex T."/>
            <person name="Segurens B."/>
            <person name="Severin A.J."/>
            <person name="Sherrier D.J."/>
            <person name="Shi R."/>
            <person name="Sims S."/>
            <person name="Singer S.R."/>
            <person name="Sinharoy S."/>
            <person name="Sterck L."/>
            <person name="Viollet A."/>
            <person name="Wang B.B."/>
            <person name="Wang K."/>
            <person name="Wang M."/>
            <person name="Wang X."/>
            <person name="Warfsmann J."/>
            <person name="Weissenbach J."/>
            <person name="White D.D."/>
            <person name="White J.D."/>
            <person name="Wiley G.B."/>
            <person name="Wincker P."/>
            <person name="Xing Y."/>
            <person name="Yang L."/>
            <person name="Yao Z."/>
            <person name="Ying F."/>
            <person name="Zhai J."/>
            <person name="Zhou L."/>
            <person name="Zuber A."/>
            <person name="Denarie J."/>
            <person name="Dixon R.A."/>
            <person name="May G.D."/>
            <person name="Schwartz D.C."/>
            <person name="Rogers J."/>
            <person name="Quetier F."/>
            <person name="Town C.D."/>
            <person name="Roe B.A."/>
        </authorList>
    </citation>
    <scope>NUCLEOTIDE SEQUENCE [LARGE SCALE GENOMIC DNA]</scope>
    <source>
        <strain evidence="5">A17</strain>
        <strain evidence="7 8">cv. Jemalong A17</strain>
    </source>
</reference>
<dbReference type="EnsemblPlants" id="AES61800">
    <property type="protein sequence ID" value="AES61800"/>
    <property type="gene ID" value="MTR_1g088700"/>
</dbReference>
<dbReference type="GO" id="GO:0101031">
    <property type="term" value="C:protein folding chaperone complex"/>
    <property type="evidence" value="ECO:0007669"/>
    <property type="project" value="UniProtKB-ARBA"/>
</dbReference>
<reference evidence="6" key="4">
    <citation type="journal article" date="2018" name="Nat. Plants">
        <title>Whole-genome landscape of Medicago truncatula symbiotic genes.</title>
        <authorList>
            <person name="Pecrix Y."/>
            <person name="Gamas P."/>
            <person name="Carrere S."/>
        </authorList>
    </citation>
    <scope>NUCLEOTIDE SEQUENCE</scope>
    <source>
        <tissue evidence="6">Leaves</tissue>
    </source>
</reference>
<evidence type="ECO:0000313" key="8">
    <source>
        <dbReference type="Proteomes" id="UP000002051"/>
    </source>
</evidence>
<dbReference type="GO" id="GO:0006457">
    <property type="term" value="P:protein folding"/>
    <property type="evidence" value="ECO:0000318"/>
    <property type="project" value="GO_Central"/>
</dbReference>
<proteinExistence type="inferred from homology"/>
<evidence type="ECO:0000313" key="7">
    <source>
        <dbReference type="EnsemblPlants" id="AES61800"/>
    </source>
</evidence>
<dbReference type="EMBL" id="CM001217">
    <property type="protein sequence ID" value="AES61800.2"/>
    <property type="molecule type" value="Genomic_DNA"/>
</dbReference>
<comment type="similarity">
    <text evidence="1 2">Belongs to the p23/wos2 family.</text>
</comment>
<dbReference type="Proteomes" id="UP000265566">
    <property type="component" value="Chromosome 1"/>
</dbReference>
<dbReference type="GO" id="GO:0009408">
    <property type="term" value="P:response to heat"/>
    <property type="evidence" value="ECO:0007669"/>
    <property type="project" value="UniProtKB-ARBA"/>
</dbReference>
<accession>G7IF81</accession>
<keyword evidence="2" id="KW-0963">Cytoplasm</keyword>
<comment type="function">
    <text evidence="2">Acts as a co-chaperone for HSP90.</text>
</comment>
<dbReference type="GO" id="GO:0051879">
    <property type="term" value="F:Hsp90 protein binding"/>
    <property type="evidence" value="ECO:0000318"/>
    <property type="project" value="GO_Central"/>
</dbReference>
<dbReference type="PANTHER" id="PTHR22932">
    <property type="entry name" value="TELOMERASE-BINDING PROTEIN P23 HSP90 CO-CHAPERONE"/>
    <property type="match status" value="1"/>
</dbReference>
<dbReference type="KEGG" id="mtr:11420022"/>
<evidence type="ECO:0000259" key="4">
    <source>
        <dbReference type="PROSITE" id="PS51203"/>
    </source>
</evidence>
<dbReference type="HOGENOM" id="CLU_078883_2_1_1"/>
<dbReference type="PANTHER" id="PTHR22932:SF22">
    <property type="entry name" value="CO-CHAPERONE PROTEIN P23"/>
    <property type="match status" value="1"/>
</dbReference>
<dbReference type="FunFam" id="2.60.40.790:FF:000013">
    <property type="entry name" value="Very-long-chain (3R)-3-hydroxyacyl-CoA dehydratase"/>
    <property type="match status" value="1"/>
</dbReference>
<dbReference type="GO" id="GO:0005829">
    <property type="term" value="C:cytosol"/>
    <property type="evidence" value="ECO:0000318"/>
    <property type="project" value="GO_Central"/>
</dbReference>
<comment type="subunit">
    <text evidence="2">Interacts with HSP90 in an ATP-dependent manner.</text>
</comment>
<dbReference type="AlphaFoldDB" id="G7IF81"/>
<dbReference type="GO" id="GO:0051087">
    <property type="term" value="F:protein-folding chaperone binding"/>
    <property type="evidence" value="ECO:0000318"/>
    <property type="project" value="GO_Central"/>
</dbReference>